<dbReference type="HOGENOM" id="CLU_052173_0_0_11"/>
<dbReference type="PANTHER" id="PTHR38733:SF1">
    <property type="entry name" value="TYPE IV METHYL-DIRECTED RESTRICTION ENZYME ECOKMCRBC"/>
    <property type="match status" value="1"/>
</dbReference>
<evidence type="ECO:0008006" key="3">
    <source>
        <dbReference type="Google" id="ProtNLM"/>
    </source>
</evidence>
<gene>
    <name evidence="1" type="ordered locus">NOCYR_3954</name>
</gene>
<name>H6R6Z8_NOCCG</name>
<dbReference type="Pfam" id="PF10117">
    <property type="entry name" value="McrBC"/>
    <property type="match status" value="1"/>
</dbReference>
<dbReference type="KEGG" id="ncy:NOCYR_3954"/>
<keyword evidence="2" id="KW-1185">Reference proteome</keyword>
<dbReference type="REBASE" id="46166">
    <property type="entry name" value="NcyGUH2McrBCP"/>
</dbReference>
<dbReference type="AlphaFoldDB" id="H6R6Z8"/>
<dbReference type="STRING" id="1127134.NOCYR_3954"/>
<dbReference type="PANTHER" id="PTHR38733">
    <property type="entry name" value="PROTEIN MCRC"/>
    <property type="match status" value="1"/>
</dbReference>
<reference evidence="1 2" key="1">
    <citation type="journal article" date="2012" name="J. Bacteriol.">
        <title>Genome sequence of the human- and animal-pathogenic strain Nocardia cyriacigeorgica GUH-2.</title>
        <authorList>
            <person name="Zoropogui A."/>
            <person name="Pujic P."/>
            <person name="Normand P."/>
            <person name="Barbe V."/>
            <person name="Beaman B."/>
            <person name="Beaman L."/>
            <person name="Boiron P."/>
            <person name="Colinon C."/>
            <person name="Deredjian A."/>
            <person name="Graindorge A."/>
            <person name="Mangenot S."/>
            <person name="Nazaret S."/>
            <person name="Neto M."/>
            <person name="Petit S."/>
            <person name="Roche D."/>
            <person name="Vallenet D."/>
            <person name="Rodriguez-Nava V."/>
            <person name="Richard Y."/>
            <person name="Cournoyer B."/>
            <person name="Blaha D."/>
        </authorList>
    </citation>
    <scope>NUCLEOTIDE SEQUENCE [LARGE SCALE GENOMIC DNA]</scope>
    <source>
        <strain evidence="1 2">GUH-2</strain>
    </source>
</reference>
<dbReference type="Proteomes" id="UP000008190">
    <property type="component" value="Chromosome"/>
</dbReference>
<organism evidence="1 2">
    <name type="scientific">Nocardia cyriacigeorgica (strain GUH-2)</name>
    <dbReference type="NCBI Taxonomy" id="1127134"/>
    <lineage>
        <taxon>Bacteria</taxon>
        <taxon>Bacillati</taxon>
        <taxon>Actinomycetota</taxon>
        <taxon>Actinomycetes</taxon>
        <taxon>Mycobacteriales</taxon>
        <taxon>Nocardiaceae</taxon>
        <taxon>Nocardia</taxon>
    </lineage>
</organism>
<dbReference type="eggNOG" id="COG4268">
    <property type="taxonomic scope" value="Bacteria"/>
</dbReference>
<accession>H6R6Z8</accession>
<dbReference type="InterPro" id="IPR019292">
    <property type="entry name" value="McrC"/>
</dbReference>
<evidence type="ECO:0000313" key="1">
    <source>
        <dbReference type="EMBL" id="CCF64717.1"/>
    </source>
</evidence>
<protein>
    <recommendedName>
        <fullName evidence="3">Restriction endonuclease</fullName>
    </recommendedName>
</protein>
<dbReference type="RefSeq" id="WP_014352169.1">
    <property type="nucleotide sequence ID" value="NC_016887.1"/>
</dbReference>
<dbReference type="OrthoDB" id="5148566at2"/>
<proteinExistence type="predicted"/>
<dbReference type="EMBL" id="FO082843">
    <property type="protein sequence ID" value="CCF64717.1"/>
    <property type="molecule type" value="Genomic_DNA"/>
</dbReference>
<evidence type="ECO:0000313" key="2">
    <source>
        <dbReference type="Proteomes" id="UP000008190"/>
    </source>
</evidence>
<sequence>MSGSVDLYEEGASDPISLSDAEYQALRDLGLVSITRSSDGRCRLKAAKKVGSVRVGETQINVHPKITELKRLLFFIGYASNPSIWREEFVNLEQADGLFPAVSESFVRLASKAFGRGPLQGYRATFDSLAFVRGRVRFHEQVTRNFGLPVPIAMEYDEYTMDIAENRLVLLATLRLLSMPEVGRETRKQLTRIRRVLDEITVVDAHDARASWTASRLNSRYHDLLRLTEVILQNCSFDQSNGGLSVSAFMFDMWKVYEDFVTNALSMAMRRFGGVPALQSKRFLDEGSTIKLIPDLVWCDRNGVEPVAVVDAKYKAERPKGFPEADLYQMLAYCSVLGLREGHLVYARGNEPVRTHVIRTCGITIRCHALDLGLPPGELLDSIDSLAQVILQGPMEVRSRVTGRANPPLRVR</sequence>